<evidence type="ECO:0000256" key="4">
    <source>
        <dbReference type="ARBA" id="ARBA00022824"/>
    </source>
</evidence>
<dbReference type="InterPro" id="IPR038219">
    <property type="entry name" value="Sep15/SelM_sf"/>
</dbReference>
<comment type="subcellular location">
    <subcellularLocation>
        <location evidence="1">Endoplasmic reticulum lumen</location>
    </subcellularLocation>
</comment>
<feature type="chain" id="PRO_5041225493" description="Selenoprotein F" evidence="7">
    <location>
        <begin position="22"/>
        <end position="131"/>
    </location>
</feature>
<evidence type="ECO:0000256" key="2">
    <source>
        <dbReference type="ARBA" id="ARBA00005742"/>
    </source>
</evidence>
<evidence type="ECO:0000256" key="5">
    <source>
        <dbReference type="ARBA" id="ARBA00022933"/>
    </source>
</evidence>
<dbReference type="SUPFAM" id="SSF52833">
    <property type="entry name" value="Thioredoxin-like"/>
    <property type="match status" value="1"/>
</dbReference>
<dbReference type="Pfam" id="PF08806">
    <property type="entry name" value="Sep15_SelM"/>
    <property type="match status" value="1"/>
</dbReference>
<keyword evidence="10" id="KW-1185">Reference proteome</keyword>
<organism evidence="9 10">
    <name type="scientific">Geodia barretti</name>
    <name type="common">Barrett's horny sponge</name>
    <dbReference type="NCBI Taxonomy" id="519541"/>
    <lineage>
        <taxon>Eukaryota</taxon>
        <taxon>Metazoa</taxon>
        <taxon>Porifera</taxon>
        <taxon>Demospongiae</taxon>
        <taxon>Heteroscleromorpha</taxon>
        <taxon>Tetractinellida</taxon>
        <taxon>Astrophorina</taxon>
        <taxon>Geodiidae</taxon>
        <taxon>Geodia</taxon>
    </lineage>
</organism>
<dbReference type="PANTHER" id="PTHR13077:SF6">
    <property type="entry name" value="SELENOPROTEIN F"/>
    <property type="match status" value="1"/>
</dbReference>
<comment type="caution">
    <text evidence="9">The sequence shown here is derived from an EMBL/GenBank/DDBJ whole genome shotgun (WGS) entry which is preliminary data.</text>
</comment>
<dbReference type="Gene3D" id="3.40.30.50">
    <property type="entry name" value="Sep15/SelM thioredoxin-like domain, active-site redox motif"/>
    <property type="match status" value="1"/>
</dbReference>
<dbReference type="AlphaFoldDB" id="A0AA35R1J0"/>
<evidence type="ECO:0000259" key="8">
    <source>
        <dbReference type="Pfam" id="PF08806"/>
    </source>
</evidence>
<accession>A0AA35R1J0</accession>
<evidence type="ECO:0000256" key="3">
    <source>
        <dbReference type="ARBA" id="ARBA00022729"/>
    </source>
</evidence>
<keyword evidence="3 7" id="KW-0732">Signal</keyword>
<sequence length="131" mass="14376">MAVALATLSLFLALSSAPCVGTIDSSHCLSRGFTPNLMCSSCTELKQFGLEPLEDECRSCCQEDGAASECHLLTFVKGEQPKQFPSLQIRYKKGANPTLKLLDDTKTVQDTLAIDRWDTDTVVEFLSEKLL</sequence>
<protein>
    <recommendedName>
        <fullName evidence="6">Selenoprotein F</fullName>
    </recommendedName>
</protein>
<feature type="signal peptide" evidence="7">
    <location>
        <begin position="1"/>
        <end position="21"/>
    </location>
</feature>
<feature type="domain" description="Selenoprotein F/M" evidence="8">
    <location>
        <begin position="74"/>
        <end position="130"/>
    </location>
</feature>
<dbReference type="Proteomes" id="UP001174909">
    <property type="component" value="Unassembled WGS sequence"/>
</dbReference>
<dbReference type="EMBL" id="CASHTH010000409">
    <property type="protein sequence ID" value="CAI8000567.1"/>
    <property type="molecule type" value="Genomic_DNA"/>
</dbReference>
<proteinExistence type="inferred from homology"/>
<keyword evidence="4" id="KW-0256">Endoplasmic reticulum</keyword>
<keyword evidence="5" id="KW-0712">Selenocysteine</keyword>
<evidence type="ECO:0000256" key="7">
    <source>
        <dbReference type="SAM" id="SignalP"/>
    </source>
</evidence>
<evidence type="ECO:0000313" key="9">
    <source>
        <dbReference type="EMBL" id="CAI8000567.1"/>
    </source>
</evidence>
<evidence type="ECO:0000313" key="10">
    <source>
        <dbReference type="Proteomes" id="UP001174909"/>
    </source>
</evidence>
<dbReference type="GO" id="GO:0016491">
    <property type="term" value="F:oxidoreductase activity"/>
    <property type="evidence" value="ECO:0007669"/>
    <property type="project" value="TreeGrafter"/>
</dbReference>
<dbReference type="GO" id="GO:0005788">
    <property type="term" value="C:endoplasmic reticulum lumen"/>
    <property type="evidence" value="ECO:0007669"/>
    <property type="project" value="UniProtKB-SubCell"/>
</dbReference>
<comment type="similarity">
    <text evidence="2">Belongs to the selenoprotein M/F family.</text>
</comment>
<dbReference type="InterPro" id="IPR036249">
    <property type="entry name" value="Thioredoxin-like_sf"/>
</dbReference>
<dbReference type="InterPro" id="IPR014912">
    <property type="entry name" value="Sep15_SelM_dom"/>
</dbReference>
<dbReference type="PANTHER" id="PTHR13077">
    <property type="entry name" value="SELENOPROTEIN F"/>
    <property type="match status" value="1"/>
</dbReference>
<reference evidence="9" key="1">
    <citation type="submission" date="2023-03" db="EMBL/GenBank/DDBJ databases">
        <authorList>
            <person name="Steffen K."/>
            <person name="Cardenas P."/>
        </authorList>
    </citation>
    <scope>NUCLEOTIDE SEQUENCE</scope>
</reference>
<evidence type="ECO:0000256" key="1">
    <source>
        <dbReference type="ARBA" id="ARBA00004319"/>
    </source>
</evidence>
<name>A0AA35R1J0_GEOBA</name>
<dbReference type="InterPro" id="IPR039992">
    <property type="entry name" value="Sep15_SelM"/>
</dbReference>
<evidence type="ECO:0000256" key="6">
    <source>
        <dbReference type="ARBA" id="ARBA00040775"/>
    </source>
</evidence>
<gene>
    <name evidence="9" type="ORF">GBAR_LOCUS2982</name>
</gene>